<dbReference type="Proteomes" id="UP000654471">
    <property type="component" value="Unassembled WGS sequence"/>
</dbReference>
<evidence type="ECO:0000256" key="1">
    <source>
        <dbReference type="SAM" id="MobiDB-lite"/>
    </source>
</evidence>
<evidence type="ECO:0000313" key="3">
    <source>
        <dbReference type="Proteomes" id="UP000654471"/>
    </source>
</evidence>
<comment type="caution">
    <text evidence="2">The sequence shown here is derived from an EMBL/GenBank/DDBJ whole genome shotgun (WGS) entry which is preliminary data.</text>
</comment>
<proteinExistence type="predicted"/>
<keyword evidence="3" id="KW-1185">Reference proteome</keyword>
<feature type="region of interest" description="Disordered" evidence="1">
    <location>
        <begin position="1"/>
        <end position="31"/>
    </location>
</feature>
<dbReference type="EMBL" id="BMRP01000008">
    <property type="protein sequence ID" value="GGU62038.1"/>
    <property type="molecule type" value="Genomic_DNA"/>
</dbReference>
<accession>A0ABQ2V2R3</accession>
<dbReference type="RefSeq" id="WP_189299942.1">
    <property type="nucleotide sequence ID" value="NZ_BMRP01000008.1"/>
</dbReference>
<gene>
    <name evidence="2" type="ORF">GCM10010211_28830</name>
</gene>
<sequence>MRWQKLTGWEDSPGVGPGTVPRAGAHGAVPGRLLAQPRTITVDGVVLRTPPGAMTTAVRELGVHLAFRDDELPLVARLDDAPPLPAYARCLRHSVPVDTGYRIGTIPGGAMQFEAGDPRRYSLSEERAEI</sequence>
<protein>
    <submittedName>
        <fullName evidence="2">Uncharacterized protein</fullName>
    </submittedName>
</protein>
<organism evidence="2 3">
    <name type="scientific">Streptomyces albospinus</name>
    <dbReference type="NCBI Taxonomy" id="285515"/>
    <lineage>
        <taxon>Bacteria</taxon>
        <taxon>Bacillati</taxon>
        <taxon>Actinomycetota</taxon>
        <taxon>Actinomycetes</taxon>
        <taxon>Kitasatosporales</taxon>
        <taxon>Streptomycetaceae</taxon>
        <taxon>Streptomyces</taxon>
    </lineage>
</organism>
<evidence type="ECO:0000313" key="2">
    <source>
        <dbReference type="EMBL" id="GGU62038.1"/>
    </source>
</evidence>
<reference evidence="3" key="1">
    <citation type="journal article" date="2019" name="Int. J. Syst. Evol. Microbiol.">
        <title>The Global Catalogue of Microorganisms (GCM) 10K type strain sequencing project: providing services to taxonomists for standard genome sequencing and annotation.</title>
        <authorList>
            <consortium name="The Broad Institute Genomics Platform"/>
            <consortium name="The Broad Institute Genome Sequencing Center for Infectious Disease"/>
            <person name="Wu L."/>
            <person name="Ma J."/>
        </authorList>
    </citation>
    <scope>NUCLEOTIDE SEQUENCE [LARGE SCALE GENOMIC DNA]</scope>
    <source>
        <strain evidence="3">JCM 3399</strain>
    </source>
</reference>
<name>A0ABQ2V2R3_9ACTN</name>